<keyword evidence="15" id="KW-1185">Reference proteome</keyword>
<dbReference type="InterPro" id="IPR000965">
    <property type="entry name" value="GPR_dom"/>
</dbReference>
<dbReference type="PANTHER" id="PTHR11063">
    <property type="entry name" value="GLUTAMATE SEMIALDEHYDE DEHYDROGENASE"/>
    <property type="match status" value="1"/>
</dbReference>
<dbReference type="Gene3D" id="3.40.605.10">
    <property type="entry name" value="Aldehyde Dehydrogenase, Chain A, domain 1"/>
    <property type="match status" value="2"/>
</dbReference>
<evidence type="ECO:0000256" key="10">
    <source>
        <dbReference type="ARBA" id="ARBA00075718"/>
    </source>
</evidence>
<evidence type="ECO:0000256" key="8">
    <source>
        <dbReference type="ARBA" id="ARBA00059423"/>
    </source>
</evidence>
<dbReference type="Pfam" id="PF00171">
    <property type="entry name" value="Aldedh"/>
    <property type="match status" value="1"/>
</dbReference>
<dbReference type="EMBL" id="JAEFCI010002712">
    <property type="protein sequence ID" value="KAG5462049.1"/>
    <property type="molecule type" value="Genomic_DNA"/>
</dbReference>
<evidence type="ECO:0000256" key="1">
    <source>
        <dbReference type="ARBA" id="ARBA00004985"/>
    </source>
</evidence>
<dbReference type="NCBIfam" id="NF001221">
    <property type="entry name" value="PRK00197.1"/>
    <property type="match status" value="1"/>
</dbReference>
<dbReference type="AlphaFoldDB" id="A0A8H7ZZ93"/>
<dbReference type="PIRSF" id="PIRSF000151">
    <property type="entry name" value="GPR"/>
    <property type="match status" value="1"/>
</dbReference>
<dbReference type="InterPro" id="IPR016161">
    <property type="entry name" value="Ald_DH/histidinol_DH"/>
</dbReference>
<evidence type="ECO:0000256" key="9">
    <source>
        <dbReference type="ARBA" id="ARBA00060997"/>
    </source>
</evidence>
<dbReference type="OrthoDB" id="1934954at2759"/>
<feature type="region of interest" description="Disordered" evidence="12">
    <location>
        <begin position="1"/>
        <end position="20"/>
    </location>
</feature>
<dbReference type="SUPFAM" id="SSF53720">
    <property type="entry name" value="ALDH-like"/>
    <property type="match status" value="2"/>
</dbReference>
<feature type="domain" description="Aldehyde dehydrogenase" evidence="13">
    <location>
        <begin position="173"/>
        <end position="317"/>
    </location>
</feature>
<protein>
    <recommendedName>
        <fullName evidence="2">glutamate-5-semialdehyde dehydrogenase</fullName>
        <ecNumber evidence="2">1.2.1.41</ecNumber>
    </recommendedName>
    <alternativeName>
        <fullName evidence="11">Glutamate-5-semialdehyde dehydrogenase</fullName>
    </alternativeName>
    <alternativeName>
        <fullName evidence="10">Glutamyl-gamma-semialdehyde dehydrogenase</fullName>
    </alternativeName>
</protein>
<dbReference type="CDD" id="cd07079">
    <property type="entry name" value="ALDH_F18-19_ProA-GPR"/>
    <property type="match status" value="1"/>
</dbReference>
<reference evidence="14 15" key="1">
    <citation type="journal article" name="Sci. Rep.">
        <title>Genome-scale phylogenetic analyses confirm Olpidium as the closest living zoosporic fungus to the non-flagellated, terrestrial fungi.</title>
        <authorList>
            <person name="Chang Y."/>
            <person name="Rochon D."/>
            <person name="Sekimoto S."/>
            <person name="Wang Y."/>
            <person name="Chovatia M."/>
            <person name="Sandor L."/>
            <person name="Salamov A."/>
            <person name="Grigoriev I.V."/>
            <person name="Stajich J.E."/>
            <person name="Spatafora J.W."/>
        </authorList>
    </citation>
    <scope>NUCLEOTIDE SEQUENCE [LARGE SCALE GENOMIC DNA]</scope>
    <source>
        <strain evidence="14">S191</strain>
    </source>
</reference>
<organism evidence="14 15">
    <name type="scientific">Olpidium bornovanus</name>
    <dbReference type="NCBI Taxonomy" id="278681"/>
    <lineage>
        <taxon>Eukaryota</taxon>
        <taxon>Fungi</taxon>
        <taxon>Fungi incertae sedis</taxon>
        <taxon>Olpidiomycota</taxon>
        <taxon>Olpidiomycotina</taxon>
        <taxon>Olpidiomycetes</taxon>
        <taxon>Olpidiales</taxon>
        <taxon>Olpidiaceae</taxon>
        <taxon>Olpidium</taxon>
    </lineage>
</organism>
<comment type="catalytic activity">
    <reaction evidence="7">
        <text>L-glutamate 5-semialdehyde + phosphate + NADP(+) = L-glutamyl 5-phosphate + NADPH + H(+)</text>
        <dbReference type="Rhea" id="RHEA:19541"/>
        <dbReference type="ChEBI" id="CHEBI:15378"/>
        <dbReference type="ChEBI" id="CHEBI:43474"/>
        <dbReference type="ChEBI" id="CHEBI:57783"/>
        <dbReference type="ChEBI" id="CHEBI:58066"/>
        <dbReference type="ChEBI" id="CHEBI:58274"/>
        <dbReference type="ChEBI" id="CHEBI:58349"/>
        <dbReference type="EC" id="1.2.1.41"/>
    </reaction>
</comment>
<dbReference type="GO" id="GO:0055129">
    <property type="term" value="P:L-proline biosynthetic process"/>
    <property type="evidence" value="ECO:0007669"/>
    <property type="project" value="UniProtKB-UniPathway"/>
</dbReference>
<dbReference type="InterPro" id="IPR012134">
    <property type="entry name" value="Glu-5-SA_DH"/>
</dbReference>
<comment type="function">
    <text evidence="8">Catalyzes the NADPH dependent reduction of L-gamma-glutamyl 5-phosphate into L-glutamate 5-semialdehyde and phosphate. The product spontaneously undergoes cyclization to form 1-pyrroline-5-carboxylate.</text>
</comment>
<feature type="region of interest" description="Disordered" evidence="12">
    <location>
        <begin position="139"/>
        <end position="171"/>
    </location>
</feature>
<evidence type="ECO:0000256" key="2">
    <source>
        <dbReference type="ARBA" id="ARBA00013002"/>
    </source>
</evidence>
<evidence type="ECO:0000256" key="12">
    <source>
        <dbReference type="SAM" id="MobiDB-lite"/>
    </source>
</evidence>
<dbReference type="FunFam" id="3.40.309.10:FF:000006">
    <property type="entry name" value="Gamma-glutamyl phosphate reductase"/>
    <property type="match status" value="1"/>
</dbReference>
<keyword evidence="3" id="KW-0028">Amino-acid biosynthesis</keyword>
<keyword evidence="5" id="KW-0521">NADP</keyword>
<evidence type="ECO:0000256" key="3">
    <source>
        <dbReference type="ARBA" id="ARBA00022605"/>
    </source>
</evidence>
<comment type="pathway">
    <text evidence="1">Amino-acid biosynthesis; L-proline biosynthesis; L-glutamate 5-semialdehyde from L-glutamate: step 2/2.</text>
</comment>
<proteinExistence type="inferred from homology"/>
<comment type="caution">
    <text evidence="14">The sequence shown here is derived from an EMBL/GenBank/DDBJ whole genome shotgun (WGS) entry which is preliminary data.</text>
</comment>
<evidence type="ECO:0000256" key="11">
    <source>
        <dbReference type="ARBA" id="ARBA00077451"/>
    </source>
</evidence>
<feature type="non-terminal residue" evidence="14">
    <location>
        <position position="424"/>
    </location>
</feature>
<feature type="compositionally biased region" description="Pro residues" evidence="12">
    <location>
        <begin position="1"/>
        <end position="12"/>
    </location>
</feature>
<gene>
    <name evidence="14" type="ORF">BJ554DRAFT_5666</name>
</gene>
<dbReference type="Proteomes" id="UP000673691">
    <property type="component" value="Unassembled WGS sequence"/>
</dbReference>
<evidence type="ECO:0000313" key="14">
    <source>
        <dbReference type="EMBL" id="KAG5462049.1"/>
    </source>
</evidence>
<sequence>MTSPMPSPPRPQPTAKEIAARARAASALLADATAEDKSAALRSLADTLLGWRDRVLEANRRDTEAAEAAVSAGKLSASLAKRLDLSGTKYDAMVAGVRDVEKLEDPTGERALDDKNNSNAGVRSARAFCQGAQLRPVSERGADRSGLLRAPGFSPSSPLAARGGTLKRKRNPAGNAAILKGGKEAAHTNAALHAALREALYKANRKALRPDAILSAETRDQVSELLHMDQEIDLVVPRGSADLVRHIKRNTTIPVLGHADGLCSVYVDEDADVELAARVIFDSKTSYPAACNSAETLLVHRSVLGSHLPRIAEQLRAGGVTLRCDAESLAALGGGRDDKVVPSSPADYDTEFLDLTIAVKAVGALDEAVAHVSTHGSRHTEVILTASRDRYEEYARRVDAAGVYWNASSRFADGFRYGFGAEVG</sequence>
<evidence type="ECO:0000259" key="13">
    <source>
        <dbReference type="Pfam" id="PF00171"/>
    </source>
</evidence>
<dbReference type="GO" id="GO:0050661">
    <property type="term" value="F:NADP binding"/>
    <property type="evidence" value="ECO:0007669"/>
    <property type="project" value="InterPro"/>
</dbReference>
<evidence type="ECO:0000256" key="7">
    <source>
        <dbReference type="ARBA" id="ARBA00049024"/>
    </source>
</evidence>
<dbReference type="GO" id="GO:0004350">
    <property type="term" value="F:glutamate-5-semialdehyde dehydrogenase activity"/>
    <property type="evidence" value="ECO:0007669"/>
    <property type="project" value="UniProtKB-EC"/>
</dbReference>
<dbReference type="UniPathway" id="UPA00098">
    <property type="reaction ID" value="UER00360"/>
</dbReference>
<comment type="similarity">
    <text evidence="9">Belongs to the gamma-glutamyl phosphate reductase family.</text>
</comment>
<evidence type="ECO:0000256" key="6">
    <source>
        <dbReference type="ARBA" id="ARBA00023002"/>
    </source>
</evidence>
<keyword evidence="6" id="KW-0560">Oxidoreductase</keyword>
<dbReference type="InterPro" id="IPR016163">
    <property type="entry name" value="Ald_DH_C"/>
</dbReference>
<dbReference type="InterPro" id="IPR015590">
    <property type="entry name" value="Aldehyde_DH_dom"/>
</dbReference>
<evidence type="ECO:0000256" key="5">
    <source>
        <dbReference type="ARBA" id="ARBA00022857"/>
    </source>
</evidence>
<evidence type="ECO:0000256" key="4">
    <source>
        <dbReference type="ARBA" id="ARBA00022650"/>
    </source>
</evidence>
<accession>A0A8H7ZZ93</accession>
<dbReference type="Gene3D" id="3.40.309.10">
    <property type="entry name" value="Aldehyde Dehydrogenase, Chain A, domain 2"/>
    <property type="match status" value="1"/>
</dbReference>
<dbReference type="EC" id="1.2.1.41" evidence="2"/>
<dbReference type="InterPro" id="IPR016162">
    <property type="entry name" value="Ald_DH_N"/>
</dbReference>
<dbReference type="PANTHER" id="PTHR11063:SF8">
    <property type="entry name" value="DELTA-1-PYRROLINE-5-CARBOXYLATE SYNTHASE"/>
    <property type="match status" value="1"/>
</dbReference>
<name>A0A8H7ZZ93_9FUNG</name>
<keyword evidence="4" id="KW-0641">Proline biosynthesis</keyword>
<evidence type="ECO:0000313" key="15">
    <source>
        <dbReference type="Proteomes" id="UP000673691"/>
    </source>
</evidence>